<dbReference type="InterPro" id="IPR038713">
    <property type="entry name" value="Terminase_Gp1_N_sf"/>
</dbReference>
<dbReference type="Pfam" id="PF03592">
    <property type="entry name" value="Terminase_2"/>
    <property type="match status" value="1"/>
</dbReference>
<reference evidence="3 4" key="1">
    <citation type="submission" date="2019-10" db="EMBL/GenBank/DDBJ databases">
        <authorList>
            <person name="Dong K."/>
        </authorList>
    </citation>
    <scope>NUCLEOTIDE SEQUENCE [LARGE SCALE GENOMIC DNA]</scope>
    <source>
        <strain evidence="3 4">DSM 28960</strain>
    </source>
</reference>
<dbReference type="PANTHER" id="PTHR41328">
    <property type="entry name" value="TERMINASE SMALL SUBUNIT-RELATED"/>
    <property type="match status" value="1"/>
</dbReference>
<dbReference type="Proteomes" id="UP000439550">
    <property type="component" value="Unassembled WGS sequence"/>
</dbReference>
<dbReference type="PANTHER" id="PTHR41328:SF2">
    <property type="entry name" value="TERMINASE SMALL SUBUNIT"/>
    <property type="match status" value="1"/>
</dbReference>
<sequence length="170" mass="18984">MKLTKKQQDFADYYIELGSAEEAAIKAGYSKNYARASAYKLLANVGIKKYIDKQITKLASERIMGAQEILERLTLIAKAEITETVVVASADGYAEVEKPPDFKTQIQAMKELLKRYPGNDKLLEQTLRKLTAEADIAEFKAAMIQSATDKSTEEKLDELLGKISEVIDDK</sequence>
<evidence type="ECO:0000256" key="1">
    <source>
        <dbReference type="ARBA" id="ARBA00022612"/>
    </source>
</evidence>
<dbReference type="Gene3D" id="6.10.140.2160">
    <property type="match status" value="1"/>
</dbReference>
<gene>
    <name evidence="3" type="ORF">GHI93_11680</name>
</gene>
<dbReference type="GO" id="GO:0051276">
    <property type="term" value="P:chromosome organization"/>
    <property type="evidence" value="ECO:0007669"/>
    <property type="project" value="InterPro"/>
</dbReference>
<dbReference type="Gene3D" id="1.10.10.1400">
    <property type="entry name" value="Terminase, small subunit, N-terminal DNA-binding domain, HTH motif"/>
    <property type="match status" value="1"/>
</dbReference>
<keyword evidence="1" id="KW-1188">Viral release from host cell</keyword>
<dbReference type="OrthoDB" id="7358785at2"/>
<name>A0A7X2D1I6_9LACT</name>
<keyword evidence="2" id="KW-0231">Viral genome packaging</keyword>
<proteinExistence type="predicted"/>
<dbReference type="RefSeq" id="WP_153497205.1">
    <property type="nucleotide sequence ID" value="NZ_CBCRWP010000025.1"/>
</dbReference>
<dbReference type="InterPro" id="IPR052404">
    <property type="entry name" value="SPP1-like_terminase"/>
</dbReference>
<accession>A0A7X2D1I6</accession>
<organism evidence="3 4">
    <name type="scientific">Lactococcus hircilactis</name>
    <dbReference type="NCBI Taxonomy" id="1494462"/>
    <lineage>
        <taxon>Bacteria</taxon>
        <taxon>Bacillati</taxon>
        <taxon>Bacillota</taxon>
        <taxon>Bacilli</taxon>
        <taxon>Lactobacillales</taxon>
        <taxon>Streptococcaceae</taxon>
        <taxon>Lactococcus</taxon>
    </lineage>
</organism>
<keyword evidence="4" id="KW-1185">Reference proteome</keyword>
<evidence type="ECO:0000256" key="2">
    <source>
        <dbReference type="ARBA" id="ARBA00023219"/>
    </source>
</evidence>
<protein>
    <submittedName>
        <fullName evidence="3">Terminase small subunit</fullName>
    </submittedName>
</protein>
<dbReference type="EMBL" id="WITJ01000023">
    <property type="protein sequence ID" value="MQW40581.1"/>
    <property type="molecule type" value="Genomic_DNA"/>
</dbReference>
<comment type="caution">
    <text evidence="3">The sequence shown here is derived from an EMBL/GenBank/DDBJ whole genome shotgun (WGS) entry which is preliminary data.</text>
</comment>
<dbReference type="InterPro" id="IPR005335">
    <property type="entry name" value="Terminase_ssu"/>
</dbReference>
<dbReference type="AlphaFoldDB" id="A0A7X2D1I6"/>
<evidence type="ECO:0000313" key="4">
    <source>
        <dbReference type="Proteomes" id="UP000439550"/>
    </source>
</evidence>
<evidence type="ECO:0000313" key="3">
    <source>
        <dbReference type="EMBL" id="MQW40581.1"/>
    </source>
</evidence>